<name>A0A5C8Z7B5_9GAMM</name>
<dbReference type="RefSeq" id="WP_147713241.1">
    <property type="nucleotide sequence ID" value="NZ_VKAD01000001.1"/>
</dbReference>
<dbReference type="EMBL" id="VKAD01000001">
    <property type="protein sequence ID" value="TXR53842.1"/>
    <property type="molecule type" value="Genomic_DNA"/>
</dbReference>
<accession>A0A5C8Z7B5</accession>
<organism evidence="1 2">
    <name type="scientific">Reinekea thalattae</name>
    <dbReference type="NCBI Taxonomy" id="2593301"/>
    <lineage>
        <taxon>Bacteria</taxon>
        <taxon>Pseudomonadati</taxon>
        <taxon>Pseudomonadota</taxon>
        <taxon>Gammaproteobacteria</taxon>
        <taxon>Oceanospirillales</taxon>
        <taxon>Saccharospirillaceae</taxon>
        <taxon>Reinekea</taxon>
    </lineage>
</organism>
<comment type="caution">
    <text evidence="1">The sequence shown here is derived from an EMBL/GenBank/DDBJ whole genome shotgun (WGS) entry which is preliminary data.</text>
</comment>
<reference evidence="1 2" key="1">
    <citation type="submission" date="2019-07" db="EMBL/GenBank/DDBJ databases">
        <title>Reinekea sp. strain SSH23 genome sequencing and assembly.</title>
        <authorList>
            <person name="Kim I."/>
        </authorList>
    </citation>
    <scope>NUCLEOTIDE SEQUENCE [LARGE SCALE GENOMIC DNA]</scope>
    <source>
        <strain evidence="1 2">SSH23</strain>
    </source>
</reference>
<dbReference type="AlphaFoldDB" id="A0A5C8Z7B5"/>
<evidence type="ECO:0000313" key="1">
    <source>
        <dbReference type="EMBL" id="TXR53842.1"/>
    </source>
</evidence>
<dbReference type="OrthoDB" id="9796999at2"/>
<protein>
    <recommendedName>
        <fullName evidence="3">Bacteriocin-protection protein</fullName>
    </recommendedName>
</protein>
<gene>
    <name evidence="1" type="ORF">FME95_04600</name>
</gene>
<keyword evidence="2" id="KW-1185">Reference proteome</keyword>
<evidence type="ECO:0000313" key="2">
    <source>
        <dbReference type="Proteomes" id="UP000321764"/>
    </source>
</evidence>
<sequence>MAHELAALKFESFATAADLGQWLKDNHASANELWVKIYKKKSAIQSVSWDDVVIESLCWGWIDGIKKSIDDQAYLQRITPRKSTSLWSKRNTQHVERLITAGRMQEPGLVQVNAAKADGRWEKAYAVSELEVPEDFIAAINNLPEVKAFYATLNKSSRYVIAYGLTSAKKPETRQRRFNKYIDTLAQGEKPK</sequence>
<dbReference type="Pfam" id="PF13376">
    <property type="entry name" value="OmdA"/>
    <property type="match status" value="1"/>
</dbReference>
<proteinExistence type="predicted"/>
<dbReference type="Proteomes" id="UP000321764">
    <property type="component" value="Unassembled WGS sequence"/>
</dbReference>
<evidence type="ECO:0008006" key="3">
    <source>
        <dbReference type="Google" id="ProtNLM"/>
    </source>
</evidence>